<reference evidence="3" key="2">
    <citation type="submission" date="2015-01" db="EMBL/GenBank/DDBJ databases">
        <title>Evolutionary Origins and Diversification of the Mycorrhizal Mutualists.</title>
        <authorList>
            <consortium name="DOE Joint Genome Institute"/>
            <consortium name="Mycorrhizal Genomics Consortium"/>
            <person name="Kohler A."/>
            <person name="Kuo A."/>
            <person name="Nagy L.G."/>
            <person name="Floudas D."/>
            <person name="Copeland A."/>
            <person name="Barry K.W."/>
            <person name="Cichocki N."/>
            <person name="Veneault-Fourrey C."/>
            <person name="LaButti K."/>
            <person name="Lindquist E.A."/>
            <person name="Lipzen A."/>
            <person name="Lundell T."/>
            <person name="Morin E."/>
            <person name="Murat C."/>
            <person name="Riley R."/>
            <person name="Ohm R."/>
            <person name="Sun H."/>
            <person name="Tunlid A."/>
            <person name="Henrissat B."/>
            <person name="Grigoriev I.V."/>
            <person name="Hibbett D.S."/>
            <person name="Martin F."/>
        </authorList>
    </citation>
    <scope>NUCLEOTIDE SEQUENCE [LARGE SCALE GENOMIC DNA]</scope>
    <source>
        <strain evidence="3">Marx 270</strain>
    </source>
</reference>
<dbReference type="OrthoDB" id="3265369at2759"/>
<evidence type="ECO:0000313" key="3">
    <source>
        <dbReference type="Proteomes" id="UP000054217"/>
    </source>
</evidence>
<dbReference type="EMBL" id="KN831945">
    <property type="protein sequence ID" value="KIO14062.1"/>
    <property type="molecule type" value="Genomic_DNA"/>
</dbReference>
<dbReference type="AlphaFoldDB" id="A0A0C3KWZ6"/>
<keyword evidence="3" id="KW-1185">Reference proteome</keyword>
<dbReference type="HOGENOM" id="CLU_1378635_0_0_1"/>
<dbReference type="InParanoid" id="A0A0C3KWZ6"/>
<accession>A0A0C3KWZ6</accession>
<feature type="compositionally biased region" description="Low complexity" evidence="1">
    <location>
        <begin position="105"/>
        <end position="116"/>
    </location>
</feature>
<gene>
    <name evidence="2" type="ORF">M404DRAFT_457147</name>
</gene>
<proteinExistence type="predicted"/>
<sequence length="198" mass="21260">MSVRSFTVFQDSPAEIPKLDRPGEGLQSPLVTDATASLVSTLAAIEKENLHPLTGERTGPAAPSESKKRKTAVLSTKLVVAPSCKKKKELKSESAKKQRKALGASGKPQTSSGKKSSSSKKQHPSRRTSPLPSVQEELDAPREAGGLPSLQADIDSRCYELTVSPLADVSEAYDLASLDSHANEVRPYVLRRVLMLLT</sequence>
<name>A0A0C3KWZ6_PISTI</name>
<organism evidence="2 3">
    <name type="scientific">Pisolithus tinctorius Marx 270</name>
    <dbReference type="NCBI Taxonomy" id="870435"/>
    <lineage>
        <taxon>Eukaryota</taxon>
        <taxon>Fungi</taxon>
        <taxon>Dikarya</taxon>
        <taxon>Basidiomycota</taxon>
        <taxon>Agaricomycotina</taxon>
        <taxon>Agaricomycetes</taxon>
        <taxon>Agaricomycetidae</taxon>
        <taxon>Boletales</taxon>
        <taxon>Sclerodermatineae</taxon>
        <taxon>Pisolithaceae</taxon>
        <taxon>Pisolithus</taxon>
    </lineage>
</organism>
<evidence type="ECO:0000256" key="1">
    <source>
        <dbReference type="SAM" id="MobiDB-lite"/>
    </source>
</evidence>
<evidence type="ECO:0000313" key="2">
    <source>
        <dbReference type="EMBL" id="KIO14062.1"/>
    </source>
</evidence>
<feature type="compositionally biased region" description="Polar residues" evidence="1">
    <location>
        <begin position="1"/>
        <end position="10"/>
    </location>
</feature>
<protein>
    <submittedName>
        <fullName evidence="2">Uncharacterized protein</fullName>
    </submittedName>
</protein>
<dbReference type="Proteomes" id="UP000054217">
    <property type="component" value="Unassembled WGS sequence"/>
</dbReference>
<reference evidence="2 3" key="1">
    <citation type="submission" date="2014-04" db="EMBL/GenBank/DDBJ databases">
        <authorList>
            <consortium name="DOE Joint Genome Institute"/>
            <person name="Kuo A."/>
            <person name="Kohler A."/>
            <person name="Costa M.D."/>
            <person name="Nagy L.G."/>
            <person name="Floudas D."/>
            <person name="Copeland A."/>
            <person name="Barry K.W."/>
            <person name="Cichocki N."/>
            <person name="Veneault-Fourrey C."/>
            <person name="LaButti K."/>
            <person name="Lindquist E.A."/>
            <person name="Lipzen A."/>
            <person name="Lundell T."/>
            <person name="Morin E."/>
            <person name="Murat C."/>
            <person name="Sun H."/>
            <person name="Tunlid A."/>
            <person name="Henrissat B."/>
            <person name="Grigoriev I.V."/>
            <person name="Hibbett D.S."/>
            <person name="Martin F."/>
            <person name="Nordberg H.P."/>
            <person name="Cantor M.N."/>
            <person name="Hua S.X."/>
        </authorList>
    </citation>
    <scope>NUCLEOTIDE SEQUENCE [LARGE SCALE GENOMIC DNA]</scope>
    <source>
        <strain evidence="2 3">Marx 270</strain>
    </source>
</reference>
<feature type="compositionally biased region" description="Basic residues" evidence="1">
    <location>
        <begin position="117"/>
        <end position="126"/>
    </location>
</feature>
<feature type="region of interest" description="Disordered" evidence="1">
    <location>
        <begin position="1"/>
        <end position="28"/>
    </location>
</feature>
<feature type="region of interest" description="Disordered" evidence="1">
    <location>
        <begin position="47"/>
        <end position="151"/>
    </location>
</feature>